<sequence length="424" mass="46140">TRTEDVQKLVSWYLSNCKEYQVVPSADVLTFLKLGGSSLTLNRYHNRKDGWRSPCFGDLDLQPLAVLLEAEASLLGRLQVLDVSGARGLGPSGAVQLAQLIGSPRASKLVSLNLSGQRPGVEGVAALVDAVRRSKSLRSLEMRSCHFGDAGGELFAALLQEGQEVHGLEHLDLENNFISFHTCQCLQQASRGQKLQLQLVGNQVLDEVLNAVSHGLGLLLAIVGSVFLGIAASEKPYHCKVAVALYCIALNVLYIASTLFHSFYALGPTVVWVFGVLDHCAIYLLIAGSYCPFLSVFFPGALSEQKLLVSLWVMAFSGMITTAFYRGPQKKWIELSLYLGMGWSCAGCLGEMMARMGPEGSRLLVAGGLFYTGGVPFFVKGKRTLGVPDHTIWHIFVLAGSMSHYFCVLWYCVPLAGKFNVQLQ</sequence>
<dbReference type="Proteomes" id="UP000626109">
    <property type="component" value="Unassembled WGS sequence"/>
</dbReference>
<evidence type="ECO:0000313" key="9">
    <source>
        <dbReference type="Proteomes" id="UP000654075"/>
    </source>
</evidence>
<proteinExistence type="predicted"/>
<feature type="non-terminal residue" evidence="7">
    <location>
        <position position="1"/>
    </location>
</feature>
<dbReference type="InterPro" id="IPR001611">
    <property type="entry name" value="Leu-rich_rpt"/>
</dbReference>
<evidence type="ECO:0000256" key="2">
    <source>
        <dbReference type="ARBA" id="ARBA00022692"/>
    </source>
</evidence>
<keyword evidence="2 6" id="KW-0812">Transmembrane</keyword>
<dbReference type="OrthoDB" id="186812at2759"/>
<keyword evidence="5" id="KW-0862">Zinc</keyword>
<dbReference type="InterPro" id="IPR004254">
    <property type="entry name" value="AdipoR/HlyIII-related"/>
</dbReference>
<feature type="binding site" evidence="5">
    <location>
        <position position="261"/>
    </location>
    <ligand>
        <name>Zn(2+)</name>
        <dbReference type="ChEBI" id="CHEBI:29105"/>
    </ligand>
</feature>
<feature type="binding site" evidence="5">
    <location>
        <position position="390"/>
    </location>
    <ligand>
        <name>Zn(2+)</name>
        <dbReference type="ChEBI" id="CHEBI:29105"/>
    </ligand>
</feature>
<dbReference type="Pfam" id="PF03006">
    <property type="entry name" value="HlyIII"/>
    <property type="match status" value="1"/>
</dbReference>
<feature type="transmembrane region" description="Helical" evidence="6">
    <location>
        <begin position="307"/>
        <end position="326"/>
    </location>
</feature>
<keyword evidence="5" id="KW-0479">Metal-binding</keyword>
<evidence type="ECO:0000256" key="1">
    <source>
        <dbReference type="ARBA" id="ARBA00004141"/>
    </source>
</evidence>
<dbReference type="Pfam" id="PF13516">
    <property type="entry name" value="LRR_6"/>
    <property type="match status" value="1"/>
</dbReference>
<evidence type="ECO:0000313" key="8">
    <source>
        <dbReference type="EMBL" id="CAE8721341.1"/>
    </source>
</evidence>
<dbReference type="Gene3D" id="3.80.10.10">
    <property type="entry name" value="Ribonuclease Inhibitor"/>
    <property type="match status" value="1"/>
</dbReference>
<feature type="transmembrane region" description="Helical" evidence="6">
    <location>
        <begin position="211"/>
        <end position="231"/>
    </location>
</feature>
<keyword evidence="4 6" id="KW-0472">Membrane</keyword>
<reference evidence="7" key="1">
    <citation type="submission" date="2021-02" db="EMBL/GenBank/DDBJ databases">
        <authorList>
            <person name="Dougan E. K."/>
            <person name="Rhodes N."/>
            <person name="Thang M."/>
            <person name="Chan C."/>
        </authorList>
    </citation>
    <scope>NUCLEOTIDE SEQUENCE</scope>
</reference>
<dbReference type="PANTHER" id="PTHR20855">
    <property type="entry name" value="ADIPOR/PROGESTIN RECEPTOR-RELATED"/>
    <property type="match status" value="1"/>
</dbReference>
<feature type="transmembrane region" description="Helical" evidence="6">
    <location>
        <begin position="270"/>
        <end position="295"/>
    </location>
</feature>
<evidence type="ECO:0000256" key="4">
    <source>
        <dbReference type="ARBA" id="ARBA00023136"/>
    </source>
</evidence>
<dbReference type="EMBL" id="CAJNNW010034036">
    <property type="protein sequence ID" value="CAE8721341.1"/>
    <property type="molecule type" value="Genomic_DNA"/>
</dbReference>
<accession>A0A813G8B1</accession>
<dbReference type="OMA" id="DHTIWHI"/>
<dbReference type="Proteomes" id="UP000654075">
    <property type="component" value="Unassembled WGS sequence"/>
</dbReference>
<name>A0A813G8B1_POLGL</name>
<feature type="transmembrane region" description="Helical" evidence="6">
    <location>
        <begin position="391"/>
        <end position="413"/>
    </location>
</feature>
<dbReference type="InterPro" id="IPR032675">
    <property type="entry name" value="LRR_dom_sf"/>
</dbReference>
<dbReference type="PANTHER" id="PTHR20855:SF3">
    <property type="entry name" value="LD03007P"/>
    <property type="match status" value="1"/>
</dbReference>
<keyword evidence="9" id="KW-1185">Reference proteome</keyword>
<feature type="binding site" evidence="5">
    <location>
        <position position="394"/>
    </location>
    <ligand>
        <name>Zn(2+)</name>
        <dbReference type="ChEBI" id="CHEBI:29105"/>
    </ligand>
</feature>
<dbReference type="EMBL" id="CAJNNV010028136">
    <property type="protein sequence ID" value="CAE8623253.1"/>
    <property type="molecule type" value="Genomic_DNA"/>
</dbReference>
<dbReference type="GO" id="GO:0016020">
    <property type="term" value="C:membrane"/>
    <property type="evidence" value="ECO:0007669"/>
    <property type="project" value="UniProtKB-SubCell"/>
</dbReference>
<gene>
    <name evidence="7" type="ORF">PGLA1383_LOCUS40554</name>
    <name evidence="8" type="ORF">PGLA2088_LOCUS41877</name>
</gene>
<evidence type="ECO:0000256" key="5">
    <source>
        <dbReference type="PIRSR" id="PIRSR604254-1"/>
    </source>
</evidence>
<dbReference type="SMART" id="SM00368">
    <property type="entry name" value="LRR_RI"/>
    <property type="match status" value="3"/>
</dbReference>
<comment type="subcellular location">
    <subcellularLocation>
        <location evidence="1">Membrane</location>
        <topology evidence="1">Multi-pass membrane protein</topology>
    </subcellularLocation>
</comment>
<evidence type="ECO:0000256" key="3">
    <source>
        <dbReference type="ARBA" id="ARBA00022989"/>
    </source>
</evidence>
<evidence type="ECO:0000313" key="7">
    <source>
        <dbReference type="EMBL" id="CAE8623253.1"/>
    </source>
</evidence>
<protein>
    <submittedName>
        <fullName evidence="7">Uncharacterized protein</fullName>
    </submittedName>
</protein>
<dbReference type="AlphaFoldDB" id="A0A813G8B1"/>
<evidence type="ECO:0000256" key="6">
    <source>
        <dbReference type="SAM" id="Phobius"/>
    </source>
</evidence>
<feature type="transmembrane region" description="Helical" evidence="6">
    <location>
        <begin position="362"/>
        <end position="379"/>
    </location>
</feature>
<keyword evidence="3 6" id="KW-1133">Transmembrane helix</keyword>
<dbReference type="SUPFAM" id="SSF52047">
    <property type="entry name" value="RNI-like"/>
    <property type="match status" value="1"/>
</dbReference>
<organism evidence="7 9">
    <name type="scientific">Polarella glacialis</name>
    <name type="common">Dinoflagellate</name>
    <dbReference type="NCBI Taxonomy" id="89957"/>
    <lineage>
        <taxon>Eukaryota</taxon>
        <taxon>Sar</taxon>
        <taxon>Alveolata</taxon>
        <taxon>Dinophyceae</taxon>
        <taxon>Suessiales</taxon>
        <taxon>Suessiaceae</taxon>
        <taxon>Polarella</taxon>
    </lineage>
</organism>
<comment type="caution">
    <text evidence="7">The sequence shown here is derived from an EMBL/GenBank/DDBJ whole genome shotgun (WGS) entry which is preliminary data.</text>
</comment>
<dbReference type="GO" id="GO:0046872">
    <property type="term" value="F:metal ion binding"/>
    <property type="evidence" value="ECO:0007669"/>
    <property type="project" value="UniProtKB-KW"/>
</dbReference>
<feature type="transmembrane region" description="Helical" evidence="6">
    <location>
        <begin position="243"/>
        <end position="264"/>
    </location>
</feature>